<dbReference type="InterPro" id="IPR001623">
    <property type="entry name" value="DnaJ_domain"/>
</dbReference>
<dbReference type="AlphaFoldDB" id="A0A6H5IHP6"/>
<dbReference type="InterPro" id="IPR036869">
    <property type="entry name" value="J_dom_sf"/>
</dbReference>
<protein>
    <recommendedName>
        <fullName evidence="1">J domain-containing protein</fullName>
    </recommendedName>
</protein>
<organism evidence="2 3">
    <name type="scientific">Trichogramma brassicae</name>
    <dbReference type="NCBI Taxonomy" id="86971"/>
    <lineage>
        <taxon>Eukaryota</taxon>
        <taxon>Metazoa</taxon>
        <taxon>Ecdysozoa</taxon>
        <taxon>Arthropoda</taxon>
        <taxon>Hexapoda</taxon>
        <taxon>Insecta</taxon>
        <taxon>Pterygota</taxon>
        <taxon>Neoptera</taxon>
        <taxon>Endopterygota</taxon>
        <taxon>Hymenoptera</taxon>
        <taxon>Apocrita</taxon>
        <taxon>Proctotrupomorpha</taxon>
        <taxon>Chalcidoidea</taxon>
        <taxon>Trichogrammatidae</taxon>
        <taxon>Trichogramma</taxon>
    </lineage>
</organism>
<reference evidence="2 3" key="1">
    <citation type="submission" date="2020-02" db="EMBL/GenBank/DDBJ databases">
        <authorList>
            <person name="Ferguson B K."/>
        </authorList>
    </citation>
    <scope>NUCLEOTIDE SEQUENCE [LARGE SCALE GENOMIC DNA]</scope>
</reference>
<dbReference type="EMBL" id="CADCXV010000761">
    <property type="protein sequence ID" value="CAB0034890.1"/>
    <property type="molecule type" value="Genomic_DNA"/>
</dbReference>
<dbReference type="Proteomes" id="UP000479190">
    <property type="component" value="Unassembled WGS sequence"/>
</dbReference>
<keyword evidence="3" id="KW-1185">Reference proteome</keyword>
<evidence type="ECO:0000259" key="1">
    <source>
        <dbReference type="Pfam" id="PF00226"/>
    </source>
</evidence>
<dbReference type="OrthoDB" id="445556at2759"/>
<dbReference type="Gene3D" id="1.10.287.110">
    <property type="entry name" value="DnaJ domain"/>
    <property type="match status" value="1"/>
</dbReference>
<accession>A0A6H5IHP6</accession>
<evidence type="ECO:0000313" key="3">
    <source>
        <dbReference type="Proteomes" id="UP000479190"/>
    </source>
</evidence>
<name>A0A6H5IHP6_9HYME</name>
<proteinExistence type="predicted"/>
<dbReference type="GO" id="GO:0071218">
    <property type="term" value="P:cellular response to misfolded protein"/>
    <property type="evidence" value="ECO:0007669"/>
    <property type="project" value="TreeGrafter"/>
</dbReference>
<dbReference type="GO" id="GO:0005789">
    <property type="term" value="C:endoplasmic reticulum membrane"/>
    <property type="evidence" value="ECO:0007669"/>
    <property type="project" value="TreeGrafter"/>
</dbReference>
<dbReference type="PANTHER" id="PTHR43908:SF3">
    <property type="entry name" value="AT29763P-RELATED"/>
    <property type="match status" value="1"/>
</dbReference>
<dbReference type="Pfam" id="PF00226">
    <property type="entry name" value="DnaJ"/>
    <property type="match status" value="1"/>
</dbReference>
<sequence length="174" mass="19165">MCKYRPAGWCAVRTAAAKCERASPLLAPETIDRIADTLSTNATDEEIKASHKKLALQVHPDKNNAPGAKDAFVGFGASHDAQSQASAHEFAEGVEANHAALDVHREERLWLLLEEVQKEIGVVFDDDKVVSTSEFVNFTLPFGRVDRTNWIGPGRIYVQFLEPDGSELSNPYNT</sequence>
<dbReference type="SUPFAM" id="SSF46565">
    <property type="entry name" value="Chaperone J-domain"/>
    <property type="match status" value="1"/>
</dbReference>
<gene>
    <name evidence="2" type="ORF">TBRA_LOCUS6788</name>
</gene>
<dbReference type="InterPro" id="IPR051100">
    <property type="entry name" value="DnaJ_subfamily_B/C"/>
</dbReference>
<evidence type="ECO:0000313" key="2">
    <source>
        <dbReference type="EMBL" id="CAB0034890.1"/>
    </source>
</evidence>
<dbReference type="CDD" id="cd06257">
    <property type="entry name" value="DnaJ"/>
    <property type="match status" value="1"/>
</dbReference>
<dbReference type="GO" id="GO:0030544">
    <property type="term" value="F:Hsp70 protein binding"/>
    <property type="evidence" value="ECO:0007669"/>
    <property type="project" value="TreeGrafter"/>
</dbReference>
<feature type="domain" description="J" evidence="1">
    <location>
        <begin position="38"/>
        <end position="73"/>
    </location>
</feature>
<dbReference type="PANTHER" id="PTHR43908">
    <property type="entry name" value="AT29763P-RELATED"/>
    <property type="match status" value="1"/>
</dbReference>